<keyword evidence="1" id="KW-0378">Hydrolase</keyword>
<keyword evidence="2" id="KW-0546">Nucleotide metabolism</keyword>
<dbReference type="InterPro" id="IPR036157">
    <property type="entry name" value="dUTPase-like_sf"/>
</dbReference>
<dbReference type="InterPro" id="IPR033704">
    <property type="entry name" value="dUTPase_trimeric"/>
</dbReference>
<evidence type="ECO:0000256" key="2">
    <source>
        <dbReference type="ARBA" id="ARBA00023080"/>
    </source>
</evidence>
<sequence length="182" mass="21195">MVIDPNITVHFIKRTKYCKIQQSGIDLSLKELSYLHPDMTTAIGEIGVKECHSMPIYPRRYPRELWFFLGPGCYDFTCNEYVKVPKNAVAMLIQRSSLNRCGAYITSGLYDNGFENYVGGVLHVARSLRIQKNTRICQIVFFETRHEAQYKGKYQSHVEFTNCRKGRTAFYPSEKVPRRHKK</sequence>
<dbReference type="SUPFAM" id="SSF51283">
    <property type="entry name" value="dUTPase-like"/>
    <property type="match status" value="1"/>
</dbReference>
<organism evidence="3">
    <name type="scientific">marine sediment metagenome</name>
    <dbReference type="NCBI Taxonomy" id="412755"/>
    <lineage>
        <taxon>unclassified sequences</taxon>
        <taxon>metagenomes</taxon>
        <taxon>ecological metagenomes</taxon>
    </lineage>
</organism>
<dbReference type="CDD" id="cd07557">
    <property type="entry name" value="trimeric_dUTPase"/>
    <property type="match status" value="1"/>
</dbReference>
<dbReference type="GO" id="GO:0006229">
    <property type="term" value="P:dUTP biosynthetic process"/>
    <property type="evidence" value="ECO:0007669"/>
    <property type="project" value="InterPro"/>
</dbReference>
<dbReference type="PANTHER" id="PTHR42680:SF3">
    <property type="entry name" value="DCTP DEAMINASE"/>
    <property type="match status" value="1"/>
</dbReference>
<dbReference type="Gene3D" id="2.70.40.10">
    <property type="match status" value="1"/>
</dbReference>
<dbReference type="EMBL" id="LAZR01027417">
    <property type="protein sequence ID" value="KKL65795.1"/>
    <property type="molecule type" value="Genomic_DNA"/>
</dbReference>
<dbReference type="GO" id="GO:0008829">
    <property type="term" value="F:dCTP deaminase activity"/>
    <property type="evidence" value="ECO:0007669"/>
    <property type="project" value="InterPro"/>
</dbReference>
<dbReference type="InterPro" id="IPR011962">
    <property type="entry name" value="dCTP_deaminase"/>
</dbReference>
<evidence type="ECO:0000256" key="1">
    <source>
        <dbReference type="ARBA" id="ARBA00022801"/>
    </source>
</evidence>
<comment type="caution">
    <text evidence="3">The sequence shown here is derived from an EMBL/GenBank/DDBJ whole genome shotgun (WGS) entry which is preliminary data.</text>
</comment>
<dbReference type="PANTHER" id="PTHR42680">
    <property type="entry name" value="DCTP DEAMINASE"/>
    <property type="match status" value="1"/>
</dbReference>
<gene>
    <name evidence="3" type="ORF">LCGC14_2151400</name>
</gene>
<dbReference type="Pfam" id="PF22769">
    <property type="entry name" value="DCD"/>
    <property type="match status" value="1"/>
</dbReference>
<dbReference type="AlphaFoldDB" id="A0A0F9G8I7"/>
<evidence type="ECO:0000313" key="3">
    <source>
        <dbReference type="EMBL" id="KKL65795.1"/>
    </source>
</evidence>
<accession>A0A0F9G8I7</accession>
<protein>
    <submittedName>
        <fullName evidence="3">Uncharacterized protein</fullName>
    </submittedName>
</protein>
<proteinExistence type="predicted"/>
<name>A0A0F9G8I7_9ZZZZ</name>
<reference evidence="3" key="1">
    <citation type="journal article" date="2015" name="Nature">
        <title>Complex archaea that bridge the gap between prokaryotes and eukaryotes.</title>
        <authorList>
            <person name="Spang A."/>
            <person name="Saw J.H."/>
            <person name="Jorgensen S.L."/>
            <person name="Zaremba-Niedzwiedzka K."/>
            <person name="Martijn J."/>
            <person name="Lind A.E."/>
            <person name="van Eijk R."/>
            <person name="Schleper C."/>
            <person name="Guy L."/>
            <person name="Ettema T.J."/>
        </authorList>
    </citation>
    <scope>NUCLEOTIDE SEQUENCE</scope>
</reference>